<evidence type="ECO:0000259" key="11">
    <source>
        <dbReference type="Pfam" id="PF02223"/>
    </source>
</evidence>
<evidence type="ECO:0000256" key="7">
    <source>
        <dbReference type="ARBA" id="ARBA00022777"/>
    </source>
</evidence>
<dbReference type="PANTHER" id="PTHR10344:SF4">
    <property type="entry name" value="UMP-CMP KINASE 2, MITOCHONDRIAL"/>
    <property type="match status" value="1"/>
</dbReference>
<evidence type="ECO:0000256" key="2">
    <source>
        <dbReference type="ARBA" id="ARBA00012980"/>
    </source>
</evidence>
<dbReference type="Pfam" id="PF02223">
    <property type="entry name" value="Thymidylate_kin"/>
    <property type="match status" value="1"/>
</dbReference>
<keyword evidence="8 10" id="KW-0067">ATP-binding</keyword>
<keyword evidence="5 10" id="KW-0545">Nucleotide biosynthesis</keyword>
<evidence type="ECO:0000313" key="12">
    <source>
        <dbReference type="EMBL" id="PNE43514.1"/>
    </source>
</evidence>
<dbReference type="HAMAP" id="MF_00165">
    <property type="entry name" value="Thymidylate_kinase"/>
    <property type="match status" value="1"/>
</dbReference>
<evidence type="ECO:0000256" key="9">
    <source>
        <dbReference type="ARBA" id="ARBA00048743"/>
    </source>
</evidence>
<evidence type="ECO:0000256" key="5">
    <source>
        <dbReference type="ARBA" id="ARBA00022727"/>
    </source>
</evidence>
<keyword evidence="7 10" id="KW-0418">Kinase</keyword>
<dbReference type="GO" id="GO:0006227">
    <property type="term" value="P:dUDP biosynthetic process"/>
    <property type="evidence" value="ECO:0007669"/>
    <property type="project" value="TreeGrafter"/>
</dbReference>
<dbReference type="InterPro" id="IPR018094">
    <property type="entry name" value="Thymidylate_kinase"/>
</dbReference>
<dbReference type="SUPFAM" id="SSF52540">
    <property type="entry name" value="P-loop containing nucleoside triphosphate hydrolases"/>
    <property type="match status" value="1"/>
</dbReference>
<keyword evidence="6 10" id="KW-0547">Nucleotide-binding</keyword>
<dbReference type="InterPro" id="IPR039430">
    <property type="entry name" value="Thymidylate_kin-like_dom"/>
</dbReference>
<evidence type="ECO:0000256" key="3">
    <source>
        <dbReference type="ARBA" id="ARBA00017144"/>
    </source>
</evidence>
<dbReference type="EMBL" id="LJSN01000001">
    <property type="protein sequence ID" value="PNE43514.1"/>
    <property type="molecule type" value="Genomic_DNA"/>
</dbReference>
<evidence type="ECO:0000256" key="10">
    <source>
        <dbReference type="HAMAP-Rule" id="MF_00165"/>
    </source>
</evidence>
<dbReference type="Gene3D" id="3.40.50.300">
    <property type="entry name" value="P-loop containing nucleotide triphosphate hydrolases"/>
    <property type="match status" value="1"/>
</dbReference>
<evidence type="ECO:0000313" key="13">
    <source>
        <dbReference type="Proteomes" id="UP000236047"/>
    </source>
</evidence>
<evidence type="ECO:0000256" key="6">
    <source>
        <dbReference type="ARBA" id="ARBA00022741"/>
    </source>
</evidence>
<sequence length="215" mass="22795">MTDGVFITLDGPSGVGKSTTAKALQQLLTARSVAVRTTMEPTTSSLGAYTRAHASELHGHTLACLVAAQRYEHIDTVIAPALKAGETIVCDRYLASTLVLQRLDGVPLPFLLDINRDILLPDLAVILTAQPGLIADRIAQRGIRHRFHLDPTAPRREVDLYENAAQILADKGVPVLVIDSSNATPAEVVAQIASEVPGPPVASSATSIPAPFEEP</sequence>
<dbReference type="PANTHER" id="PTHR10344">
    <property type="entry name" value="THYMIDYLATE KINASE"/>
    <property type="match status" value="1"/>
</dbReference>
<dbReference type="InterPro" id="IPR027417">
    <property type="entry name" value="P-loop_NTPase"/>
</dbReference>
<keyword evidence="4 10" id="KW-0808">Transferase</keyword>
<comment type="caution">
    <text evidence="12">The sequence shown here is derived from an EMBL/GenBank/DDBJ whole genome shotgun (WGS) entry which is preliminary data.</text>
</comment>
<dbReference type="CDD" id="cd01672">
    <property type="entry name" value="TMPK"/>
    <property type="match status" value="1"/>
</dbReference>
<gene>
    <name evidence="10" type="primary">tmk</name>
    <name evidence="12" type="ORF">AOB60_01015</name>
</gene>
<dbReference type="Proteomes" id="UP000236047">
    <property type="component" value="Unassembled WGS sequence"/>
</dbReference>
<feature type="domain" description="Thymidylate kinase-like" evidence="11">
    <location>
        <begin position="9"/>
        <end position="182"/>
    </location>
</feature>
<dbReference type="EC" id="2.7.4.9" evidence="2 10"/>
<proteinExistence type="inferred from homology"/>
<dbReference type="GO" id="GO:0006233">
    <property type="term" value="P:dTDP biosynthetic process"/>
    <property type="evidence" value="ECO:0007669"/>
    <property type="project" value="InterPro"/>
</dbReference>
<dbReference type="GO" id="GO:0004798">
    <property type="term" value="F:dTMP kinase activity"/>
    <property type="evidence" value="ECO:0007669"/>
    <property type="project" value="UniProtKB-UniRule"/>
</dbReference>
<comment type="caution">
    <text evidence="10">Lacks conserved residue(s) required for the propagation of feature annotation.</text>
</comment>
<protein>
    <recommendedName>
        <fullName evidence="3 10">Thymidylate kinase</fullName>
        <ecNumber evidence="2 10">2.7.4.9</ecNumber>
    </recommendedName>
    <alternativeName>
        <fullName evidence="10">dTMP kinase</fullName>
    </alternativeName>
</protein>
<evidence type="ECO:0000256" key="1">
    <source>
        <dbReference type="ARBA" id="ARBA00009776"/>
    </source>
</evidence>
<dbReference type="AlphaFoldDB" id="A0A2N8PR66"/>
<organism evidence="12 13">
    <name type="scientific">Streptomyces noursei</name>
    <name type="common">Streptomyces albulus</name>
    <dbReference type="NCBI Taxonomy" id="1971"/>
    <lineage>
        <taxon>Bacteria</taxon>
        <taxon>Bacillati</taxon>
        <taxon>Actinomycetota</taxon>
        <taxon>Actinomycetes</taxon>
        <taxon>Kitasatosporales</taxon>
        <taxon>Streptomycetaceae</taxon>
        <taxon>Streptomyces</taxon>
    </lineage>
</organism>
<comment type="function">
    <text evidence="10">Phosphorylation of dTMP to form dTDP in both de novo and salvage pathways of dTTP synthesis.</text>
</comment>
<name>A0A2N8PR66_STRNR</name>
<reference evidence="13" key="1">
    <citation type="submission" date="2015-09" db="EMBL/GenBank/DDBJ databases">
        <authorList>
            <person name="Graham D.E."/>
            <person name="Mahan K.M."/>
            <person name="Klingeman D.M."/>
            <person name="Fida T."/>
            <person name="Giannone R.J."/>
            <person name="Hettich R.L."/>
            <person name="Parry R.J."/>
            <person name="Spain J.C."/>
        </authorList>
    </citation>
    <scope>NUCLEOTIDE SEQUENCE [LARGE SCALE GENOMIC DNA]</scope>
    <source>
        <strain evidence="13">JCM 4701</strain>
    </source>
</reference>
<comment type="similarity">
    <text evidence="1 10">Belongs to the thymidylate kinase family.</text>
</comment>
<keyword evidence="13" id="KW-1185">Reference proteome</keyword>
<accession>A0A2N8PR66</accession>
<dbReference type="NCBIfam" id="TIGR00041">
    <property type="entry name" value="DTMP_kinase"/>
    <property type="match status" value="1"/>
</dbReference>
<dbReference type="GO" id="GO:0006235">
    <property type="term" value="P:dTTP biosynthetic process"/>
    <property type="evidence" value="ECO:0007669"/>
    <property type="project" value="UniProtKB-UniRule"/>
</dbReference>
<evidence type="ECO:0000256" key="8">
    <source>
        <dbReference type="ARBA" id="ARBA00022840"/>
    </source>
</evidence>
<dbReference type="GO" id="GO:0005737">
    <property type="term" value="C:cytoplasm"/>
    <property type="evidence" value="ECO:0007669"/>
    <property type="project" value="TreeGrafter"/>
</dbReference>
<evidence type="ECO:0000256" key="4">
    <source>
        <dbReference type="ARBA" id="ARBA00022679"/>
    </source>
</evidence>
<comment type="catalytic activity">
    <reaction evidence="9 10">
        <text>dTMP + ATP = dTDP + ADP</text>
        <dbReference type="Rhea" id="RHEA:13517"/>
        <dbReference type="ChEBI" id="CHEBI:30616"/>
        <dbReference type="ChEBI" id="CHEBI:58369"/>
        <dbReference type="ChEBI" id="CHEBI:63528"/>
        <dbReference type="ChEBI" id="CHEBI:456216"/>
        <dbReference type="EC" id="2.7.4.9"/>
    </reaction>
</comment>
<dbReference type="GO" id="GO:0005524">
    <property type="term" value="F:ATP binding"/>
    <property type="evidence" value="ECO:0007669"/>
    <property type="project" value="UniProtKB-UniRule"/>
</dbReference>